<sequence>MNELKSSPELEITDTEKADIWKKLTERRLSKIPAQSHALFFEEEVNDVPAAFCELDQYVITDKKENIGYWRESTRWVKFQEVLDEEGKRWSKPHLPVISANALFQLK</sequence>
<dbReference type="InterPro" id="IPR013769">
    <property type="entry name" value="Band3_cytoplasmic_dom"/>
</dbReference>
<dbReference type="GO" id="GO:0008509">
    <property type="term" value="F:monoatomic anion transmembrane transporter activity"/>
    <property type="evidence" value="ECO:0007669"/>
    <property type="project" value="InterPro"/>
</dbReference>
<reference evidence="3" key="1">
    <citation type="submission" date="2022-11" db="UniProtKB">
        <authorList>
            <consortium name="WormBaseParasite"/>
        </authorList>
    </citation>
    <scope>IDENTIFICATION</scope>
</reference>
<evidence type="ECO:0000313" key="3">
    <source>
        <dbReference type="WBParaSite" id="PSU_v2.g21054.t1"/>
    </source>
</evidence>
<dbReference type="Proteomes" id="UP000887577">
    <property type="component" value="Unplaced"/>
</dbReference>
<dbReference type="Pfam" id="PF07565">
    <property type="entry name" value="Band_3_cyto"/>
    <property type="match status" value="1"/>
</dbReference>
<feature type="domain" description="Band 3 cytoplasmic" evidence="1">
    <location>
        <begin position="51"/>
        <end position="107"/>
    </location>
</feature>
<dbReference type="InterPro" id="IPR016152">
    <property type="entry name" value="PTrfase/Anion_transptr"/>
</dbReference>
<dbReference type="GO" id="GO:0016020">
    <property type="term" value="C:membrane"/>
    <property type="evidence" value="ECO:0007669"/>
    <property type="project" value="InterPro"/>
</dbReference>
<proteinExistence type="predicted"/>
<organism evidence="2 3">
    <name type="scientific">Panagrolaimus superbus</name>
    <dbReference type="NCBI Taxonomy" id="310955"/>
    <lineage>
        <taxon>Eukaryota</taxon>
        <taxon>Metazoa</taxon>
        <taxon>Ecdysozoa</taxon>
        <taxon>Nematoda</taxon>
        <taxon>Chromadorea</taxon>
        <taxon>Rhabditida</taxon>
        <taxon>Tylenchina</taxon>
        <taxon>Panagrolaimomorpha</taxon>
        <taxon>Panagrolaimoidea</taxon>
        <taxon>Panagrolaimidae</taxon>
        <taxon>Panagrolaimus</taxon>
    </lineage>
</organism>
<accession>A0A914YUA6</accession>
<evidence type="ECO:0000313" key="2">
    <source>
        <dbReference type="Proteomes" id="UP000887577"/>
    </source>
</evidence>
<dbReference type="Gene3D" id="3.40.930.10">
    <property type="entry name" value="Mannitol-specific EII, Chain A"/>
    <property type="match status" value="1"/>
</dbReference>
<protein>
    <recommendedName>
        <fullName evidence="1">Band 3 cytoplasmic domain-containing protein</fullName>
    </recommendedName>
</protein>
<keyword evidence="2" id="KW-1185">Reference proteome</keyword>
<evidence type="ECO:0000259" key="1">
    <source>
        <dbReference type="Pfam" id="PF07565"/>
    </source>
</evidence>
<name>A0A914YUA6_9BILA</name>
<dbReference type="WBParaSite" id="PSU_v2.g21054.t1">
    <property type="protein sequence ID" value="PSU_v2.g21054.t1"/>
    <property type="gene ID" value="PSU_v2.g21054"/>
</dbReference>
<dbReference type="AlphaFoldDB" id="A0A914YUA6"/>
<dbReference type="SUPFAM" id="SSF55804">
    <property type="entry name" value="Phoshotransferase/anion transport protein"/>
    <property type="match status" value="1"/>
</dbReference>